<name>A0ABV5IPP2_9ACTN</name>
<feature type="domain" description="FAD-binding FR-type" evidence="4">
    <location>
        <begin position="10"/>
        <end position="110"/>
    </location>
</feature>
<evidence type="ECO:0000256" key="3">
    <source>
        <dbReference type="ARBA" id="ARBA00023014"/>
    </source>
</evidence>
<dbReference type="PRINTS" id="PR00371">
    <property type="entry name" value="FPNCR"/>
</dbReference>
<accession>A0ABV5IPP2</accession>
<dbReference type="InterPro" id="IPR017927">
    <property type="entry name" value="FAD-bd_FR_type"/>
</dbReference>
<keyword evidence="2" id="KW-0408">Iron</keyword>
<keyword evidence="6" id="KW-1185">Reference proteome</keyword>
<proteinExistence type="predicted"/>
<evidence type="ECO:0000259" key="4">
    <source>
        <dbReference type="PROSITE" id="PS51384"/>
    </source>
</evidence>
<dbReference type="Gene3D" id="3.40.50.80">
    <property type="entry name" value="Nucleotide-binding domain of ferredoxin-NADP reductase (FNR) module"/>
    <property type="match status" value="1"/>
</dbReference>
<dbReference type="SUPFAM" id="SSF63380">
    <property type="entry name" value="Riboflavin synthase domain-like"/>
    <property type="match status" value="1"/>
</dbReference>
<dbReference type="EMBL" id="JBHMEI010000033">
    <property type="protein sequence ID" value="MFB9206005.1"/>
    <property type="molecule type" value="Genomic_DNA"/>
</dbReference>
<dbReference type="PRINTS" id="PR00410">
    <property type="entry name" value="PHEHYDRXLASE"/>
</dbReference>
<dbReference type="PANTHER" id="PTHR47354">
    <property type="entry name" value="NADH OXIDOREDUCTASE HCR"/>
    <property type="match status" value="1"/>
</dbReference>
<dbReference type="SUPFAM" id="SSF52343">
    <property type="entry name" value="Ferredoxin reductase-like, C-terminal NADP-linked domain"/>
    <property type="match status" value="1"/>
</dbReference>
<comment type="caution">
    <text evidence="5">The sequence shown here is derived from an EMBL/GenBank/DDBJ whole genome shotgun (WGS) entry which is preliminary data.</text>
</comment>
<dbReference type="Gene3D" id="2.40.30.10">
    <property type="entry name" value="Translation factors"/>
    <property type="match status" value="1"/>
</dbReference>
<dbReference type="Proteomes" id="UP001589647">
    <property type="component" value="Unassembled WGS sequence"/>
</dbReference>
<dbReference type="InterPro" id="IPR001433">
    <property type="entry name" value="OxRdtase_FAD/NAD-bd"/>
</dbReference>
<dbReference type="InterPro" id="IPR008333">
    <property type="entry name" value="Cbr1-like_FAD-bd_dom"/>
</dbReference>
<dbReference type="CDD" id="cd06217">
    <property type="entry name" value="FNR_iron_sulfur_binding_3"/>
    <property type="match status" value="1"/>
</dbReference>
<protein>
    <submittedName>
        <fullName evidence="5">Ferredoxin reductase</fullName>
    </submittedName>
</protein>
<gene>
    <name evidence="5" type="ORF">ACFFV7_32760</name>
</gene>
<dbReference type="InterPro" id="IPR001709">
    <property type="entry name" value="Flavoprot_Pyr_Nucl_cyt_Rdtase"/>
</dbReference>
<reference evidence="5 6" key="1">
    <citation type="submission" date="2024-09" db="EMBL/GenBank/DDBJ databases">
        <authorList>
            <person name="Sun Q."/>
            <person name="Mori K."/>
        </authorList>
    </citation>
    <scope>NUCLEOTIDE SEQUENCE [LARGE SCALE GENOMIC DNA]</scope>
    <source>
        <strain evidence="5 6">CCM 3426</strain>
    </source>
</reference>
<dbReference type="Pfam" id="PF00175">
    <property type="entry name" value="NAD_binding_1"/>
    <property type="match status" value="1"/>
</dbReference>
<keyword evidence="2" id="KW-0479">Metal-binding</keyword>
<dbReference type="PANTHER" id="PTHR47354:SF5">
    <property type="entry name" value="PROTEIN RFBI"/>
    <property type="match status" value="1"/>
</dbReference>
<keyword evidence="2" id="KW-0001">2Fe-2S</keyword>
<evidence type="ECO:0000256" key="2">
    <source>
        <dbReference type="ARBA" id="ARBA00022714"/>
    </source>
</evidence>
<comment type="cofactor">
    <cofactor evidence="1">
        <name>FAD</name>
        <dbReference type="ChEBI" id="CHEBI:57692"/>
    </cofactor>
</comment>
<sequence>MAGTAVLRRLTWQPATIAEVVPETDQTRTLLLDVPGWPGHRAGQHVDVRLTADDGYQATRAYSLAGAPGERPALTVARVEGGEVSPYLVDVAGPGDQVEVRGPIGGYFVWEPTPERRPLLLVAGGSGVVPLRSMLRHRARLGDGTPVRLLYSARDPGQVVYRDELEAADGEVTFVYTRSAPTDWPEPVGRIDRSQLARLAWPPAHEPLAYVCGPTAFVEHVAQILTALGYPPTDIRTERYG</sequence>
<dbReference type="InterPro" id="IPR039261">
    <property type="entry name" value="FNR_nucleotide-bd"/>
</dbReference>
<dbReference type="PROSITE" id="PS51384">
    <property type="entry name" value="FAD_FR"/>
    <property type="match status" value="1"/>
</dbReference>
<evidence type="ECO:0000313" key="6">
    <source>
        <dbReference type="Proteomes" id="UP001589647"/>
    </source>
</evidence>
<dbReference type="InterPro" id="IPR017938">
    <property type="entry name" value="Riboflavin_synthase-like_b-brl"/>
</dbReference>
<evidence type="ECO:0000256" key="1">
    <source>
        <dbReference type="ARBA" id="ARBA00001974"/>
    </source>
</evidence>
<organism evidence="5 6">
    <name type="scientific">Nonomuraea spiralis</name>
    <dbReference type="NCBI Taxonomy" id="46182"/>
    <lineage>
        <taxon>Bacteria</taxon>
        <taxon>Bacillati</taxon>
        <taxon>Actinomycetota</taxon>
        <taxon>Actinomycetes</taxon>
        <taxon>Streptosporangiales</taxon>
        <taxon>Streptosporangiaceae</taxon>
        <taxon>Nonomuraea</taxon>
    </lineage>
</organism>
<dbReference type="InterPro" id="IPR050415">
    <property type="entry name" value="MRET"/>
</dbReference>
<evidence type="ECO:0000313" key="5">
    <source>
        <dbReference type="EMBL" id="MFB9206005.1"/>
    </source>
</evidence>
<keyword evidence="3" id="KW-0411">Iron-sulfur</keyword>
<dbReference type="RefSeq" id="WP_125636784.1">
    <property type="nucleotide sequence ID" value="NZ_BMRC01000028.1"/>
</dbReference>
<dbReference type="Pfam" id="PF00970">
    <property type="entry name" value="FAD_binding_6"/>
    <property type="match status" value="1"/>
</dbReference>